<reference evidence="3" key="2">
    <citation type="submission" date="2021-04" db="EMBL/GenBank/DDBJ databases">
        <authorList>
            <person name="Gilroy R."/>
        </authorList>
    </citation>
    <scope>NUCLEOTIDE SEQUENCE</scope>
    <source>
        <strain evidence="3">ChiGjej6B6-14162</strain>
    </source>
</reference>
<dbReference type="Gene3D" id="1.25.40.10">
    <property type="entry name" value="Tetratricopeptide repeat domain"/>
    <property type="match status" value="1"/>
</dbReference>
<dbReference type="Pfam" id="PF13174">
    <property type="entry name" value="TPR_6"/>
    <property type="match status" value="1"/>
</dbReference>
<dbReference type="InterPro" id="IPR019734">
    <property type="entry name" value="TPR_rpt"/>
</dbReference>
<accession>A0A9D1X9R1</accession>
<dbReference type="Proteomes" id="UP000886740">
    <property type="component" value="Unassembled WGS sequence"/>
</dbReference>
<evidence type="ECO:0000256" key="2">
    <source>
        <dbReference type="SAM" id="Phobius"/>
    </source>
</evidence>
<name>A0A9D1X9R1_9BACT</name>
<evidence type="ECO:0000313" key="3">
    <source>
        <dbReference type="EMBL" id="HIX75518.1"/>
    </source>
</evidence>
<keyword evidence="2" id="KW-0472">Membrane</keyword>
<dbReference type="PROSITE" id="PS50293">
    <property type="entry name" value="TPR_REGION"/>
    <property type="match status" value="1"/>
</dbReference>
<dbReference type="Pfam" id="PF00515">
    <property type="entry name" value="TPR_1"/>
    <property type="match status" value="1"/>
</dbReference>
<feature type="transmembrane region" description="Helical" evidence="2">
    <location>
        <begin position="165"/>
        <end position="184"/>
    </location>
</feature>
<reference evidence="3" key="1">
    <citation type="journal article" date="2021" name="PeerJ">
        <title>Extensive microbial diversity within the chicken gut microbiome revealed by metagenomics and culture.</title>
        <authorList>
            <person name="Gilroy R."/>
            <person name="Ravi A."/>
            <person name="Getino M."/>
            <person name="Pursley I."/>
            <person name="Horton D.L."/>
            <person name="Alikhan N.F."/>
            <person name="Baker D."/>
            <person name="Gharbi K."/>
            <person name="Hall N."/>
            <person name="Watson M."/>
            <person name="Adriaenssens E.M."/>
            <person name="Foster-Nyarko E."/>
            <person name="Jarju S."/>
            <person name="Secka A."/>
            <person name="Antonio M."/>
            <person name="Oren A."/>
            <person name="Chaudhuri R.R."/>
            <person name="La Ragione R."/>
            <person name="Hildebrand F."/>
            <person name="Pallen M.J."/>
        </authorList>
    </citation>
    <scope>NUCLEOTIDE SEQUENCE</scope>
    <source>
        <strain evidence="3">ChiGjej6B6-14162</strain>
    </source>
</reference>
<proteinExistence type="predicted"/>
<protein>
    <submittedName>
        <fullName evidence="3">Tetratricopeptide repeat protein</fullName>
    </submittedName>
</protein>
<feature type="repeat" description="TPR" evidence="1">
    <location>
        <begin position="61"/>
        <end position="94"/>
    </location>
</feature>
<dbReference type="PROSITE" id="PS50005">
    <property type="entry name" value="TPR"/>
    <property type="match status" value="1"/>
</dbReference>
<evidence type="ECO:0000256" key="1">
    <source>
        <dbReference type="PROSITE-ProRule" id="PRU00339"/>
    </source>
</evidence>
<evidence type="ECO:0000313" key="4">
    <source>
        <dbReference type="Proteomes" id="UP000886740"/>
    </source>
</evidence>
<organism evidence="3 4">
    <name type="scientific">Candidatus Parabacteroides intestinipullorum</name>
    <dbReference type="NCBI Taxonomy" id="2838723"/>
    <lineage>
        <taxon>Bacteria</taxon>
        <taxon>Pseudomonadati</taxon>
        <taxon>Bacteroidota</taxon>
        <taxon>Bacteroidia</taxon>
        <taxon>Bacteroidales</taxon>
        <taxon>Tannerellaceae</taxon>
        <taxon>Parabacteroides</taxon>
    </lineage>
</organism>
<sequence>MRNMRSVLIIFRILIVAVMMAFPAYGQESELKEAEAAYNGEDYPKAIEMYEAVLQKYGESANVYYNLGNAYYKAGKLAPAILNYERCLLLNPGDSDARFNLELVRQRTTDKIEPLGEFFLSRWFHAIQDRGSSNSWAKLGVVCFILFIGCLVLFFFSRWIRLKKIGFYCGLCLLVAVIVSNIFAGNQKEEMLNRNRAIVFSPTVTVKSSPDVSGTDLFVLHEGTDVTIKSTLGDWSEIVLADGNVGWMPSKDIQKI</sequence>
<comment type="caution">
    <text evidence="3">The sequence shown here is derived from an EMBL/GenBank/DDBJ whole genome shotgun (WGS) entry which is preliminary data.</text>
</comment>
<dbReference type="Gene3D" id="2.30.30.40">
    <property type="entry name" value="SH3 Domains"/>
    <property type="match status" value="1"/>
</dbReference>
<keyword evidence="2" id="KW-0812">Transmembrane</keyword>
<keyword evidence="2" id="KW-1133">Transmembrane helix</keyword>
<keyword evidence="1" id="KW-0802">TPR repeat</keyword>
<dbReference type="SUPFAM" id="SSF48452">
    <property type="entry name" value="TPR-like"/>
    <property type="match status" value="1"/>
</dbReference>
<dbReference type="SMART" id="SM00028">
    <property type="entry name" value="TPR"/>
    <property type="match status" value="2"/>
</dbReference>
<gene>
    <name evidence="3" type="ORF">H9977_10870</name>
</gene>
<feature type="transmembrane region" description="Helical" evidence="2">
    <location>
        <begin position="136"/>
        <end position="156"/>
    </location>
</feature>
<dbReference type="InterPro" id="IPR011990">
    <property type="entry name" value="TPR-like_helical_dom_sf"/>
</dbReference>
<dbReference type="EMBL" id="DXEL01000074">
    <property type="protein sequence ID" value="HIX75518.1"/>
    <property type="molecule type" value="Genomic_DNA"/>
</dbReference>
<dbReference type="AlphaFoldDB" id="A0A9D1X9R1"/>